<evidence type="ECO:0000256" key="5">
    <source>
        <dbReference type="HAMAP-Rule" id="MF_01333"/>
    </source>
</evidence>
<evidence type="ECO:0000259" key="8">
    <source>
        <dbReference type="Pfam" id="PF00673"/>
    </source>
</evidence>
<feature type="domain" description="Large ribosomal subunit protein uL5 N-terminal" evidence="7">
    <location>
        <begin position="23"/>
        <end position="78"/>
    </location>
</feature>
<comment type="caution">
    <text evidence="9">The sequence shown here is derived from an EMBL/GenBank/DDBJ whole genome shotgun (WGS) entry which is preliminary data.</text>
</comment>
<keyword evidence="3 5" id="KW-0687">Ribonucleoprotein</keyword>
<dbReference type="FunFam" id="3.30.1440.10:FF:000001">
    <property type="entry name" value="50S ribosomal protein L5"/>
    <property type="match status" value="1"/>
</dbReference>
<dbReference type="InterPro" id="IPR020930">
    <property type="entry name" value="Ribosomal_uL5_bac-type"/>
</dbReference>
<dbReference type="InterPro" id="IPR031309">
    <property type="entry name" value="Ribosomal_uL5_C"/>
</dbReference>
<dbReference type="GO" id="GO:0003735">
    <property type="term" value="F:structural constituent of ribosome"/>
    <property type="evidence" value="ECO:0007669"/>
    <property type="project" value="InterPro"/>
</dbReference>
<evidence type="ECO:0000313" key="9">
    <source>
        <dbReference type="EMBL" id="OGC53978.1"/>
    </source>
</evidence>
<dbReference type="GO" id="GO:0000049">
    <property type="term" value="F:tRNA binding"/>
    <property type="evidence" value="ECO:0007669"/>
    <property type="project" value="UniProtKB-UniRule"/>
</dbReference>
<evidence type="ECO:0000256" key="4">
    <source>
        <dbReference type="ARBA" id="ARBA00035245"/>
    </source>
</evidence>
<dbReference type="SUPFAM" id="SSF55282">
    <property type="entry name" value="RL5-like"/>
    <property type="match status" value="1"/>
</dbReference>
<dbReference type="GO" id="GO:0005840">
    <property type="term" value="C:ribosome"/>
    <property type="evidence" value="ECO:0007669"/>
    <property type="project" value="UniProtKB-KW"/>
</dbReference>
<comment type="function">
    <text evidence="5">This is 1 of the proteins that bind and probably mediate the attachment of the 5S RNA into the large ribosomal subunit, where it forms part of the central protuberance. In the 70S ribosome it contacts protein S13 of the 30S subunit (bridge B1b), connecting the 2 subunits; this bridge is implicated in subunit movement. Contacts the P site tRNA; the 5S rRNA and some of its associated proteins might help stabilize positioning of ribosome-bound tRNAs.</text>
</comment>
<keyword evidence="5" id="KW-0694">RNA-binding</keyword>
<dbReference type="Proteomes" id="UP000179005">
    <property type="component" value="Unassembled WGS sequence"/>
</dbReference>
<evidence type="ECO:0000256" key="1">
    <source>
        <dbReference type="ARBA" id="ARBA00008553"/>
    </source>
</evidence>
<sequence>MLKEIYQKEIVPKLKDEIGKGSPYGVPTLVKIVLNCGVGREKDQRESLDKAKEELSRIAGQTPSFRLAKKAISSFSIREGDLVGLSLTLRGRKMWDFFEKLVKVVLPRTRDFAGISRKSFDGHGNLTVGIGEHTAFPEIDPHKVEKIRGLEITIVTNAGDDEKAYRVLKELGMPFRD</sequence>
<dbReference type="InterPro" id="IPR022803">
    <property type="entry name" value="Ribosomal_uL5_dom_sf"/>
</dbReference>
<evidence type="ECO:0000256" key="2">
    <source>
        <dbReference type="ARBA" id="ARBA00022980"/>
    </source>
</evidence>
<gene>
    <name evidence="5" type="primary">rplE</name>
    <name evidence="9" type="ORF">A2797_00405</name>
</gene>
<dbReference type="InterPro" id="IPR002132">
    <property type="entry name" value="Ribosomal_uL5"/>
</dbReference>
<keyword evidence="5" id="KW-0699">rRNA-binding</keyword>
<dbReference type="GO" id="GO:0019843">
    <property type="term" value="F:rRNA binding"/>
    <property type="evidence" value="ECO:0007669"/>
    <property type="project" value="UniProtKB-UniRule"/>
</dbReference>
<feature type="domain" description="Large ribosomal subunit protein uL5 C-terminal" evidence="8">
    <location>
        <begin position="83"/>
        <end position="175"/>
    </location>
</feature>
<dbReference type="AlphaFoldDB" id="A0A1F4VA08"/>
<proteinExistence type="inferred from homology"/>
<reference evidence="9 10" key="1">
    <citation type="journal article" date="2016" name="Nat. Commun.">
        <title>Thousands of microbial genomes shed light on interconnected biogeochemical processes in an aquifer system.</title>
        <authorList>
            <person name="Anantharaman K."/>
            <person name="Brown C.T."/>
            <person name="Hug L.A."/>
            <person name="Sharon I."/>
            <person name="Castelle C.J."/>
            <person name="Probst A.J."/>
            <person name="Thomas B.C."/>
            <person name="Singh A."/>
            <person name="Wilkins M.J."/>
            <person name="Karaoz U."/>
            <person name="Brodie E.L."/>
            <person name="Williams K.H."/>
            <person name="Hubbard S.S."/>
            <person name="Banfield J.F."/>
        </authorList>
    </citation>
    <scope>NUCLEOTIDE SEQUENCE [LARGE SCALE GENOMIC DNA]</scope>
</reference>
<dbReference type="STRING" id="1802619.A2797_00405"/>
<dbReference type="PANTHER" id="PTHR11994">
    <property type="entry name" value="60S RIBOSOMAL PROTEIN L11-RELATED"/>
    <property type="match status" value="1"/>
</dbReference>
<comment type="subunit">
    <text evidence="5">Part of the 50S ribosomal subunit; part of the 5S rRNA/L5/L18/L25 subcomplex. Contacts the 5S rRNA and the P site tRNA. Forms a bridge to the 30S subunit in the 70S ribosome.</text>
</comment>
<dbReference type="GO" id="GO:0006412">
    <property type="term" value="P:translation"/>
    <property type="evidence" value="ECO:0007669"/>
    <property type="project" value="UniProtKB-UniRule"/>
</dbReference>
<dbReference type="Pfam" id="PF00673">
    <property type="entry name" value="Ribosomal_L5_C"/>
    <property type="match status" value="1"/>
</dbReference>
<protein>
    <recommendedName>
        <fullName evidence="4 5">Large ribosomal subunit protein uL5</fullName>
    </recommendedName>
</protein>
<dbReference type="EMBL" id="MEVC01000025">
    <property type="protein sequence ID" value="OGC53978.1"/>
    <property type="molecule type" value="Genomic_DNA"/>
</dbReference>
<comment type="similarity">
    <text evidence="1 5 6">Belongs to the universal ribosomal protein uL5 family.</text>
</comment>
<dbReference type="HAMAP" id="MF_01333_B">
    <property type="entry name" value="Ribosomal_uL5_B"/>
    <property type="match status" value="1"/>
</dbReference>
<evidence type="ECO:0000259" key="7">
    <source>
        <dbReference type="Pfam" id="PF00281"/>
    </source>
</evidence>
<dbReference type="GO" id="GO:1990904">
    <property type="term" value="C:ribonucleoprotein complex"/>
    <property type="evidence" value="ECO:0007669"/>
    <property type="project" value="UniProtKB-KW"/>
</dbReference>
<dbReference type="Gene3D" id="3.30.1440.10">
    <property type="match status" value="1"/>
</dbReference>
<keyword evidence="5" id="KW-0820">tRNA-binding</keyword>
<dbReference type="InterPro" id="IPR031310">
    <property type="entry name" value="Ribosomal_uL5_N"/>
</dbReference>
<keyword evidence="2 5" id="KW-0689">Ribosomal protein</keyword>
<evidence type="ECO:0000256" key="6">
    <source>
        <dbReference type="RuleBase" id="RU003930"/>
    </source>
</evidence>
<organism evidence="9 10">
    <name type="scientific">candidate division WWE3 bacterium RIFCSPHIGHO2_01_FULL_48_15</name>
    <dbReference type="NCBI Taxonomy" id="1802619"/>
    <lineage>
        <taxon>Bacteria</taxon>
        <taxon>Katanobacteria</taxon>
    </lineage>
</organism>
<dbReference type="Pfam" id="PF00281">
    <property type="entry name" value="Ribosomal_L5"/>
    <property type="match status" value="1"/>
</dbReference>
<accession>A0A1F4VA08</accession>
<name>A0A1F4VA08_UNCKA</name>
<evidence type="ECO:0000313" key="10">
    <source>
        <dbReference type="Proteomes" id="UP000179005"/>
    </source>
</evidence>
<dbReference type="NCBIfam" id="NF000585">
    <property type="entry name" value="PRK00010.1"/>
    <property type="match status" value="1"/>
</dbReference>
<dbReference type="PIRSF" id="PIRSF002161">
    <property type="entry name" value="Ribosomal_L5"/>
    <property type="match status" value="1"/>
</dbReference>
<evidence type="ECO:0000256" key="3">
    <source>
        <dbReference type="ARBA" id="ARBA00023274"/>
    </source>
</evidence>